<keyword evidence="1" id="KW-1133">Transmembrane helix</keyword>
<dbReference type="AlphaFoldDB" id="A0A1I0L0M6"/>
<protein>
    <submittedName>
        <fullName evidence="2">Cys-rich repeat-containing protein</fullName>
    </submittedName>
</protein>
<sequence>MNWRTAVAGSAGVLMVLPLAGLLWTLLRPMPPLETPGAVRGSPMLNPEQRMGLTTYRRECSSGADCEPPLGCLFEARYRQAYCTDSQCAADAQCPEGQVCRALATKDEGPRVRICVPLGERSEGESCEAAPKDKAHACAAGWVCGGRNDTWCARPCRLDVQEAACPEGFFCADTAPEPVCLPTCEGKRCPTGQECVQFEGGASSCAQVYGTNCQESSCPGDRKCHVLTSPPHPGKAWMGCIERCGKGLPACGPGQVCDVWRCLPDCSPQQPDLCGEGYRCRQRGPETPFACRPAE</sequence>
<evidence type="ECO:0000313" key="2">
    <source>
        <dbReference type="EMBL" id="SEU31660.1"/>
    </source>
</evidence>
<dbReference type="Proteomes" id="UP000199181">
    <property type="component" value="Unassembled WGS sequence"/>
</dbReference>
<feature type="transmembrane region" description="Helical" evidence="1">
    <location>
        <begin position="6"/>
        <end position="27"/>
    </location>
</feature>
<keyword evidence="3" id="KW-1185">Reference proteome</keyword>
<proteinExistence type="predicted"/>
<evidence type="ECO:0000313" key="3">
    <source>
        <dbReference type="Proteomes" id="UP000199181"/>
    </source>
</evidence>
<keyword evidence="1" id="KW-0472">Membrane</keyword>
<name>A0A1I0L0M6_9BACT</name>
<organism evidence="2 3">
    <name type="scientific">Stigmatella erecta</name>
    <dbReference type="NCBI Taxonomy" id="83460"/>
    <lineage>
        <taxon>Bacteria</taxon>
        <taxon>Pseudomonadati</taxon>
        <taxon>Myxococcota</taxon>
        <taxon>Myxococcia</taxon>
        <taxon>Myxococcales</taxon>
        <taxon>Cystobacterineae</taxon>
        <taxon>Archangiaceae</taxon>
        <taxon>Stigmatella</taxon>
    </lineage>
</organism>
<gene>
    <name evidence="2" type="ORF">SAMN05443639_11675</name>
</gene>
<evidence type="ECO:0000256" key="1">
    <source>
        <dbReference type="SAM" id="Phobius"/>
    </source>
</evidence>
<accession>A0A1I0L0M6</accession>
<keyword evidence="1" id="KW-0812">Transmembrane</keyword>
<dbReference type="EMBL" id="FOIJ01000016">
    <property type="protein sequence ID" value="SEU31660.1"/>
    <property type="molecule type" value="Genomic_DNA"/>
</dbReference>
<reference evidence="3" key="1">
    <citation type="submission" date="2016-10" db="EMBL/GenBank/DDBJ databases">
        <authorList>
            <person name="Varghese N."/>
            <person name="Submissions S."/>
        </authorList>
    </citation>
    <scope>NUCLEOTIDE SEQUENCE [LARGE SCALE GENOMIC DNA]</scope>
    <source>
        <strain evidence="3">DSM 16858</strain>
    </source>
</reference>